<dbReference type="EMBL" id="ML179106">
    <property type="protein sequence ID" value="THV00266.1"/>
    <property type="molecule type" value="Genomic_DNA"/>
</dbReference>
<keyword evidence="3" id="KW-1185">Reference proteome</keyword>
<name>A0A4V4HGV2_DENBC</name>
<gene>
    <name evidence="2" type="ORF">K435DRAFT_461450</name>
</gene>
<evidence type="ECO:0000313" key="2">
    <source>
        <dbReference type="EMBL" id="THV00266.1"/>
    </source>
</evidence>
<reference evidence="2 3" key="1">
    <citation type="journal article" date="2019" name="Nat. Ecol. Evol.">
        <title>Megaphylogeny resolves global patterns of mushroom evolution.</title>
        <authorList>
            <person name="Varga T."/>
            <person name="Krizsan K."/>
            <person name="Foldi C."/>
            <person name="Dima B."/>
            <person name="Sanchez-Garcia M."/>
            <person name="Sanchez-Ramirez S."/>
            <person name="Szollosi G.J."/>
            <person name="Szarkandi J.G."/>
            <person name="Papp V."/>
            <person name="Albert L."/>
            <person name="Andreopoulos W."/>
            <person name="Angelini C."/>
            <person name="Antonin V."/>
            <person name="Barry K.W."/>
            <person name="Bougher N.L."/>
            <person name="Buchanan P."/>
            <person name="Buyck B."/>
            <person name="Bense V."/>
            <person name="Catcheside P."/>
            <person name="Chovatia M."/>
            <person name="Cooper J."/>
            <person name="Damon W."/>
            <person name="Desjardin D."/>
            <person name="Finy P."/>
            <person name="Geml J."/>
            <person name="Haridas S."/>
            <person name="Hughes K."/>
            <person name="Justo A."/>
            <person name="Karasinski D."/>
            <person name="Kautmanova I."/>
            <person name="Kiss B."/>
            <person name="Kocsube S."/>
            <person name="Kotiranta H."/>
            <person name="LaButti K.M."/>
            <person name="Lechner B.E."/>
            <person name="Liimatainen K."/>
            <person name="Lipzen A."/>
            <person name="Lukacs Z."/>
            <person name="Mihaltcheva S."/>
            <person name="Morgado L.N."/>
            <person name="Niskanen T."/>
            <person name="Noordeloos M.E."/>
            <person name="Ohm R.A."/>
            <person name="Ortiz-Santana B."/>
            <person name="Ovrebo C."/>
            <person name="Racz N."/>
            <person name="Riley R."/>
            <person name="Savchenko A."/>
            <person name="Shiryaev A."/>
            <person name="Soop K."/>
            <person name="Spirin V."/>
            <person name="Szebenyi C."/>
            <person name="Tomsovsky M."/>
            <person name="Tulloss R.E."/>
            <person name="Uehling J."/>
            <person name="Grigoriev I.V."/>
            <person name="Vagvolgyi C."/>
            <person name="Papp T."/>
            <person name="Martin F.M."/>
            <person name="Miettinen O."/>
            <person name="Hibbett D.S."/>
            <person name="Nagy L.G."/>
        </authorList>
    </citation>
    <scope>NUCLEOTIDE SEQUENCE [LARGE SCALE GENOMIC DNA]</scope>
    <source>
        <strain evidence="2 3">CBS 962.96</strain>
    </source>
</reference>
<accession>A0A4V4HGV2</accession>
<proteinExistence type="predicted"/>
<keyword evidence="1" id="KW-0732">Signal</keyword>
<dbReference type="Proteomes" id="UP000297245">
    <property type="component" value="Unassembled WGS sequence"/>
</dbReference>
<evidence type="ECO:0000256" key="1">
    <source>
        <dbReference type="SAM" id="SignalP"/>
    </source>
</evidence>
<evidence type="ECO:0000313" key="3">
    <source>
        <dbReference type="Proteomes" id="UP000297245"/>
    </source>
</evidence>
<feature type="chain" id="PRO_5021027299" evidence="1">
    <location>
        <begin position="21"/>
        <end position="115"/>
    </location>
</feature>
<sequence length="115" mass="13304">MLHKLGLIFFFLHVALFAEARNRLAPKKFETLPLGSVRPAGWLYDQLQVQTDGLAGHMHEFYDLVSKSDWIGGDSYYSYLEEGLSSILYRQIALPNSHYFSRKLLVCLYLKTFQV</sequence>
<protein>
    <submittedName>
        <fullName evidence="2">Uncharacterized protein</fullName>
    </submittedName>
</protein>
<dbReference type="AlphaFoldDB" id="A0A4V4HGV2"/>
<dbReference type="OrthoDB" id="5358475at2759"/>
<organism evidence="2 3">
    <name type="scientific">Dendrothele bispora (strain CBS 962.96)</name>
    <dbReference type="NCBI Taxonomy" id="1314807"/>
    <lineage>
        <taxon>Eukaryota</taxon>
        <taxon>Fungi</taxon>
        <taxon>Dikarya</taxon>
        <taxon>Basidiomycota</taxon>
        <taxon>Agaricomycotina</taxon>
        <taxon>Agaricomycetes</taxon>
        <taxon>Agaricomycetidae</taxon>
        <taxon>Agaricales</taxon>
        <taxon>Agaricales incertae sedis</taxon>
        <taxon>Dendrothele</taxon>
    </lineage>
</organism>
<feature type="signal peptide" evidence="1">
    <location>
        <begin position="1"/>
        <end position="20"/>
    </location>
</feature>